<keyword evidence="3" id="KW-1015">Disulfide bond</keyword>
<dbReference type="GO" id="GO:0044183">
    <property type="term" value="F:protein folding chaperone"/>
    <property type="evidence" value="ECO:0007669"/>
    <property type="project" value="TreeGrafter"/>
</dbReference>
<dbReference type="PANTHER" id="PTHR30111">
    <property type="entry name" value="33 KDA CHAPERONIN"/>
    <property type="match status" value="1"/>
</dbReference>
<protein>
    <submittedName>
        <fullName evidence="6">Hsp33 protein</fullName>
    </submittedName>
</protein>
<reference evidence="6 7" key="1">
    <citation type="journal article" date="2013" name="Genome Announc.">
        <title>Draft Genome Sequence of Strain JLT2015T, Belonging to the Family Sphingomonadaceae of the Alphaproteobacteria.</title>
        <authorList>
            <person name="Tang K."/>
            <person name="Liu K."/>
            <person name="Li S."/>
            <person name="Jiao N."/>
        </authorList>
    </citation>
    <scope>NUCLEOTIDE SEQUENCE [LARGE SCALE GENOMIC DNA]</scope>
    <source>
        <strain evidence="6 7">JLT2015</strain>
    </source>
</reference>
<comment type="caution">
    <text evidence="6">The sequence shown here is derived from an EMBL/GenBank/DDBJ whole genome shotgun (WGS) entry which is preliminary data.</text>
</comment>
<dbReference type="InterPro" id="IPR000397">
    <property type="entry name" value="Heat_shock_Hsp33"/>
</dbReference>
<dbReference type="EMBL" id="AMRV01000004">
    <property type="protein sequence ID" value="EMD83028.1"/>
    <property type="molecule type" value="Genomic_DNA"/>
</dbReference>
<dbReference type="RefSeq" id="WP_008601726.1">
    <property type="nucleotide sequence ID" value="NZ_AMRV01000004.1"/>
</dbReference>
<dbReference type="SUPFAM" id="SSF64397">
    <property type="entry name" value="Hsp33 domain"/>
    <property type="match status" value="1"/>
</dbReference>
<accession>M2U4W4</accession>
<dbReference type="InterPro" id="IPR023212">
    <property type="entry name" value="Hsp33_helix_hairpin_bin_dom_sf"/>
</dbReference>
<evidence type="ECO:0000313" key="6">
    <source>
        <dbReference type="EMBL" id="EMD83028.1"/>
    </source>
</evidence>
<keyword evidence="4" id="KW-0143">Chaperone</keyword>
<proteinExistence type="predicted"/>
<keyword evidence="1" id="KW-0963">Cytoplasm</keyword>
<keyword evidence="5" id="KW-0676">Redox-active center</keyword>
<evidence type="ECO:0000256" key="3">
    <source>
        <dbReference type="ARBA" id="ARBA00023157"/>
    </source>
</evidence>
<evidence type="ECO:0000256" key="1">
    <source>
        <dbReference type="ARBA" id="ARBA00022490"/>
    </source>
</evidence>
<dbReference type="CDD" id="cd00498">
    <property type="entry name" value="Hsp33"/>
    <property type="match status" value="1"/>
</dbReference>
<gene>
    <name evidence="6" type="ORF">C725_1626</name>
</gene>
<name>M2U4W4_9SPHN</name>
<dbReference type="Gene3D" id="3.55.30.10">
    <property type="entry name" value="Hsp33 domain"/>
    <property type="match status" value="1"/>
</dbReference>
<dbReference type="OrthoDB" id="9793753at2"/>
<dbReference type="Gene3D" id="3.90.1280.10">
    <property type="entry name" value="HSP33 redox switch-like"/>
    <property type="match status" value="1"/>
</dbReference>
<dbReference type="Gene3D" id="1.10.287.480">
    <property type="entry name" value="helix hairpin bin"/>
    <property type="match status" value="1"/>
</dbReference>
<keyword evidence="2" id="KW-0862">Zinc</keyword>
<dbReference type="InterPro" id="IPR016153">
    <property type="entry name" value="Heat_shock_Hsp33_N"/>
</dbReference>
<evidence type="ECO:0000256" key="2">
    <source>
        <dbReference type="ARBA" id="ARBA00022833"/>
    </source>
</evidence>
<organism evidence="6 7">
    <name type="scientific">Pacificimonas flava</name>
    <dbReference type="NCBI Taxonomy" id="1234595"/>
    <lineage>
        <taxon>Bacteria</taxon>
        <taxon>Pseudomonadati</taxon>
        <taxon>Pseudomonadota</taxon>
        <taxon>Alphaproteobacteria</taxon>
        <taxon>Sphingomonadales</taxon>
        <taxon>Sphingosinicellaceae</taxon>
        <taxon>Pacificimonas</taxon>
    </lineage>
</organism>
<evidence type="ECO:0000256" key="5">
    <source>
        <dbReference type="ARBA" id="ARBA00023284"/>
    </source>
</evidence>
<dbReference type="Proteomes" id="UP000011717">
    <property type="component" value="Unassembled WGS sequence"/>
</dbReference>
<dbReference type="InterPro" id="IPR016154">
    <property type="entry name" value="Heat_shock_Hsp33_C"/>
</dbReference>
<dbReference type="Pfam" id="PF01430">
    <property type="entry name" value="HSP33"/>
    <property type="match status" value="1"/>
</dbReference>
<dbReference type="GO" id="GO:0042026">
    <property type="term" value="P:protein refolding"/>
    <property type="evidence" value="ECO:0007669"/>
    <property type="project" value="TreeGrafter"/>
</dbReference>
<evidence type="ECO:0000313" key="7">
    <source>
        <dbReference type="Proteomes" id="UP000011717"/>
    </source>
</evidence>
<dbReference type="PANTHER" id="PTHR30111:SF1">
    <property type="entry name" value="33 KDA CHAPERONIN"/>
    <property type="match status" value="1"/>
</dbReference>
<dbReference type="AlphaFoldDB" id="M2U4W4"/>
<keyword evidence="7" id="KW-1185">Reference proteome</keyword>
<dbReference type="GO" id="GO:0005737">
    <property type="term" value="C:cytoplasm"/>
    <property type="evidence" value="ECO:0007669"/>
    <property type="project" value="InterPro"/>
</dbReference>
<sequence length="299" mass="32783">MENAASQIAAERTEDVVLGFTIPDRSGRGRILRLGDALNAILAAHDYPAPIAKLLGEALVLTGLLGSMLKRDEGQTTVQASAEGGAIDLLVCDYRAGELRGYLRFDPTLPLSEAPSLRDLVGTGYLAVTIEPSASEERYQGIVELKGESLCDAFTAYFDSSEQIPTLLRADVRWTEDGWHAGGLLLQHLPRGEEGGERLHAVDTRADWEHLETLGATVTRDELSDPALPLQTLLWRLFHEDEIRVIPAIPLSRGCRCSVAMIENRLSTLSDEEKAEIRSPNGTVDVDCEFCSRKFTVRV</sequence>
<dbReference type="GO" id="GO:0051082">
    <property type="term" value="F:unfolded protein binding"/>
    <property type="evidence" value="ECO:0007669"/>
    <property type="project" value="InterPro"/>
</dbReference>
<dbReference type="SUPFAM" id="SSF118352">
    <property type="entry name" value="HSP33 redox switch-like"/>
    <property type="match status" value="1"/>
</dbReference>
<evidence type="ECO:0000256" key="4">
    <source>
        <dbReference type="ARBA" id="ARBA00023186"/>
    </source>
</evidence>
<dbReference type="PIRSF" id="PIRSF005261">
    <property type="entry name" value="Heat_shock_Hsp33"/>
    <property type="match status" value="1"/>
</dbReference>